<dbReference type="EMBL" id="NNRL01000164">
    <property type="protein sequence ID" value="OYR09006.1"/>
    <property type="molecule type" value="Genomic_DNA"/>
</dbReference>
<reference evidence="1 2" key="1">
    <citation type="submission" date="2017-07" db="EMBL/GenBank/DDBJ databases">
        <title>Phylogenetic study on the rhizospheric bacterium Ochrobactrum sp. A44.</title>
        <authorList>
            <person name="Krzyzanowska D.M."/>
            <person name="Ossowicki A."/>
            <person name="Rajewska M."/>
            <person name="Maciag T."/>
            <person name="Kaczynski Z."/>
            <person name="Czerwicka M."/>
            <person name="Jafra S."/>
        </authorList>
    </citation>
    <scope>NUCLEOTIDE SEQUENCE [LARGE SCALE GENOMIC DNA]</scope>
    <source>
        <strain evidence="1 2">OgA9a</strain>
    </source>
</reference>
<protein>
    <submittedName>
        <fullName evidence="1">Uncharacterized protein</fullName>
    </submittedName>
</protein>
<name>A0A256F2T9_9HYPH</name>
<accession>A0A256F2T9</accession>
<dbReference type="AlphaFoldDB" id="A0A256F2T9"/>
<proteinExistence type="predicted"/>
<evidence type="ECO:0000313" key="1">
    <source>
        <dbReference type="EMBL" id="OYR09006.1"/>
    </source>
</evidence>
<sequence>MTGSALIIELAHRAFEKSIPILGPMPQTQLQAPATAFMKSAV</sequence>
<gene>
    <name evidence="1" type="ORF">CEV33_2729</name>
</gene>
<comment type="caution">
    <text evidence="1">The sequence shown here is derived from an EMBL/GenBank/DDBJ whole genome shotgun (WGS) entry which is preliminary data.</text>
</comment>
<dbReference type="Proteomes" id="UP000216478">
    <property type="component" value="Unassembled WGS sequence"/>
</dbReference>
<organism evidence="1 2">
    <name type="scientific">Brucella grignonensis</name>
    <dbReference type="NCBI Taxonomy" id="94627"/>
    <lineage>
        <taxon>Bacteria</taxon>
        <taxon>Pseudomonadati</taxon>
        <taxon>Pseudomonadota</taxon>
        <taxon>Alphaproteobacteria</taxon>
        <taxon>Hyphomicrobiales</taxon>
        <taxon>Brucellaceae</taxon>
        <taxon>Brucella/Ochrobactrum group</taxon>
        <taxon>Brucella</taxon>
    </lineage>
</organism>
<evidence type="ECO:0000313" key="2">
    <source>
        <dbReference type="Proteomes" id="UP000216478"/>
    </source>
</evidence>
<keyword evidence="2" id="KW-1185">Reference proteome</keyword>